<accession>A0ABR1CWN6</accession>
<keyword evidence="3" id="KW-1185">Reference proteome</keyword>
<dbReference type="EMBL" id="JAVFWL010000003">
    <property type="protein sequence ID" value="KAK6742233.1"/>
    <property type="molecule type" value="Genomic_DNA"/>
</dbReference>
<proteinExistence type="predicted"/>
<evidence type="ECO:0000313" key="2">
    <source>
        <dbReference type="EMBL" id="KAK6742233.1"/>
    </source>
</evidence>
<feature type="region of interest" description="Disordered" evidence="1">
    <location>
        <begin position="46"/>
        <end position="87"/>
    </location>
</feature>
<reference evidence="2 3" key="1">
    <citation type="submission" date="2023-08" db="EMBL/GenBank/DDBJ databases">
        <title>A Necator americanus chromosomal reference genome.</title>
        <authorList>
            <person name="Ilik V."/>
            <person name="Petrzelkova K.J."/>
            <person name="Pardy F."/>
            <person name="Fuh T."/>
            <person name="Niatou-Singa F.S."/>
            <person name="Gouil Q."/>
            <person name="Baker L."/>
            <person name="Ritchie M.E."/>
            <person name="Jex A.R."/>
            <person name="Gazzola D."/>
            <person name="Li H."/>
            <person name="Toshio Fujiwara R."/>
            <person name="Zhan B."/>
            <person name="Aroian R.V."/>
            <person name="Pafco B."/>
            <person name="Schwarz E.M."/>
        </authorList>
    </citation>
    <scope>NUCLEOTIDE SEQUENCE [LARGE SCALE GENOMIC DNA]</scope>
    <source>
        <strain evidence="2 3">Aroian</strain>
        <tissue evidence="2">Whole animal</tissue>
    </source>
</reference>
<protein>
    <submittedName>
        <fullName evidence="2">Uncharacterized protein</fullName>
    </submittedName>
</protein>
<gene>
    <name evidence="2" type="primary">Necator_chrIII.g10616</name>
    <name evidence="2" type="ORF">RB195_009851</name>
</gene>
<name>A0ABR1CWN6_NECAM</name>
<dbReference type="Proteomes" id="UP001303046">
    <property type="component" value="Unassembled WGS sequence"/>
</dbReference>
<comment type="caution">
    <text evidence="2">The sequence shown here is derived from an EMBL/GenBank/DDBJ whole genome shotgun (WGS) entry which is preliminary data.</text>
</comment>
<organism evidence="2 3">
    <name type="scientific">Necator americanus</name>
    <name type="common">Human hookworm</name>
    <dbReference type="NCBI Taxonomy" id="51031"/>
    <lineage>
        <taxon>Eukaryota</taxon>
        <taxon>Metazoa</taxon>
        <taxon>Ecdysozoa</taxon>
        <taxon>Nematoda</taxon>
        <taxon>Chromadorea</taxon>
        <taxon>Rhabditida</taxon>
        <taxon>Rhabditina</taxon>
        <taxon>Rhabditomorpha</taxon>
        <taxon>Strongyloidea</taxon>
        <taxon>Ancylostomatidae</taxon>
        <taxon>Bunostominae</taxon>
        <taxon>Necator</taxon>
    </lineage>
</organism>
<sequence length="87" mass="9801">MHSPRSADAREVMQHMRLERATHVRTIQGLGMSELEQTLRQGSMEHIQKVGRKRSGKEQRAPRSCGTFAPEDSSLRAVNDEEELATA</sequence>
<evidence type="ECO:0000313" key="3">
    <source>
        <dbReference type="Proteomes" id="UP001303046"/>
    </source>
</evidence>
<evidence type="ECO:0000256" key="1">
    <source>
        <dbReference type="SAM" id="MobiDB-lite"/>
    </source>
</evidence>